<dbReference type="Pfam" id="PF18073">
    <property type="entry name" value="Zn_ribbon_LapB"/>
    <property type="match status" value="1"/>
</dbReference>
<dbReference type="SMART" id="SM00028">
    <property type="entry name" value="TPR"/>
    <property type="match status" value="5"/>
</dbReference>
<keyword evidence="7" id="KW-1185">Reference proteome</keyword>
<dbReference type="Pfam" id="PF13432">
    <property type="entry name" value="TPR_16"/>
    <property type="match status" value="2"/>
</dbReference>
<dbReference type="InterPro" id="IPR051012">
    <property type="entry name" value="CellSynth/LPSAsmb/PSIAsmb"/>
</dbReference>
<dbReference type="Gene3D" id="1.25.40.10">
    <property type="entry name" value="Tetratricopeptide repeat domain"/>
    <property type="match status" value="1"/>
</dbReference>
<dbReference type="EMBL" id="BAAFGK010000001">
    <property type="protein sequence ID" value="GAB0055982.1"/>
    <property type="molecule type" value="Genomic_DNA"/>
</dbReference>
<feature type="repeat" description="TPR" evidence="4">
    <location>
        <begin position="116"/>
        <end position="149"/>
    </location>
</feature>
<evidence type="ECO:0000259" key="5">
    <source>
        <dbReference type="Pfam" id="PF18073"/>
    </source>
</evidence>
<evidence type="ECO:0000313" key="6">
    <source>
        <dbReference type="EMBL" id="GAB0055982.1"/>
    </source>
</evidence>
<sequence length="395" mass="44608">MDFPHLAGWMALAVTLGAIIFGAGRRLGREEGAQARQREPDGGESAFYLRGLNFLLADEPDKAIEEFVKFVRINSETVEIHLSLGKLFRARGEVGRAIRIHQTLIARPNLSEGHRTAALHALAEDYRQGGFVDRAVEAYRQVLQVDPEHRAALAGLQAMHENEGRWDKALEILKRWELVTGEKDPRREAHIRVRMGLEEQQRPGSKTGGDRAMEQFFEAIRVFPGCVEGRRLLGEVLLTQGRTREAIEVLEGVKNSRPSHCFMLLDLMRRAHEQAGDEEGFFRGMRAATTALASSPRLVLHWARLLERRGRPDEAVEVLRLGKAHHPRALVIVAPLIALLDRRDQGKEALEIARRHLDGLLGAQEAFQCGRCGFKAQDIYWKCPQCHQWDTMDPL</sequence>
<proteinExistence type="predicted"/>
<evidence type="ECO:0000256" key="1">
    <source>
        <dbReference type="ARBA" id="ARBA00022723"/>
    </source>
</evidence>
<dbReference type="Proteomes" id="UP001628193">
    <property type="component" value="Unassembled WGS sequence"/>
</dbReference>
<reference evidence="6 7" key="2">
    <citation type="submission" date="2024-09" db="EMBL/GenBank/DDBJ databases">
        <title>Draft genome sequence of Candidatus Magnetaquicoccaceae bacterium FCR-1.</title>
        <authorList>
            <person name="Shimoshige H."/>
            <person name="Shimamura S."/>
            <person name="Taoka A."/>
            <person name="Kobayashi H."/>
            <person name="Maekawa T."/>
        </authorList>
    </citation>
    <scope>NUCLEOTIDE SEQUENCE [LARGE SCALE GENOMIC DNA]</scope>
    <source>
        <strain evidence="6 7">FCR-1</strain>
    </source>
</reference>
<organism evidence="6 7">
    <name type="scientific">Candidatus Magnetaquiglobus chichijimensis</name>
    <dbReference type="NCBI Taxonomy" id="3141448"/>
    <lineage>
        <taxon>Bacteria</taxon>
        <taxon>Pseudomonadati</taxon>
        <taxon>Pseudomonadota</taxon>
        <taxon>Magnetococcia</taxon>
        <taxon>Magnetococcales</taxon>
        <taxon>Candidatus Magnetaquicoccaceae</taxon>
        <taxon>Candidatus Magnetaquiglobus</taxon>
    </lineage>
</organism>
<evidence type="ECO:0000256" key="4">
    <source>
        <dbReference type="PROSITE-ProRule" id="PRU00339"/>
    </source>
</evidence>
<dbReference type="InterPro" id="IPR019734">
    <property type="entry name" value="TPR_rpt"/>
</dbReference>
<dbReference type="InterPro" id="IPR011990">
    <property type="entry name" value="TPR-like_helical_dom_sf"/>
</dbReference>
<dbReference type="RefSeq" id="WP_420903692.1">
    <property type="nucleotide sequence ID" value="NZ_BAAFGK010000001.1"/>
</dbReference>
<dbReference type="PROSITE" id="PS50005">
    <property type="entry name" value="TPR"/>
    <property type="match status" value="1"/>
</dbReference>
<protein>
    <submittedName>
        <fullName evidence="6">Lipopolysaccharide assembly protein B</fullName>
    </submittedName>
</protein>
<evidence type="ECO:0000256" key="2">
    <source>
        <dbReference type="ARBA" id="ARBA00022737"/>
    </source>
</evidence>
<keyword evidence="1" id="KW-0479">Metal-binding</keyword>
<gene>
    <name evidence="6" type="primary">lapB_1</name>
    <name evidence="6" type="ORF">SIID45300_00281</name>
</gene>
<comment type="caution">
    <text evidence="6">The sequence shown here is derived from an EMBL/GenBank/DDBJ whole genome shotgun (WGS) entry which is preliminary data.</text>
</comment>
<evidence type="ECO:0000256" key="3">
    <source>
        <dbReference type="ARBA" id="ARBA00022803"/>
    </source>
</evidence>
<evidence type="ECO:0000313" key="7">
    <source>
        <dbReference type="Proteomes" id="UP001628193"/>
    </source>
</evidence>
<dbReference type="PANTHER" id="PTHR45586">
    <property type="entry name" value="TPR REPEAT-CONTAINING PROTEIN PA4667"/>
    <property type="match status" value="1"/>
</dbReference>
<accession>A0ABQ0C537</accession>
<keyword evidence="3 4" id="KW-0802">TPR repeat</keyword>
<name>A0ABQ0C537_9PROT</name>
<feature type="domain" description="LapB rubredoxin metal binding" evidence="5">
    <location>
        <begin position="367"/>
        <end position="394"/>
    </location>
</feature>
<dbReference type="InterPro" id="IPR041166">
    <property type="entry name" value="Rubredoxin_2"/>
</dbReference>
<reference evidence="6 7" key="1">
    <citation type="submission" date="2024-05" db="EMBL/GenBank/DDBJ databases">
        <authorList>
            <consortium name="Candidatus Magnetaquicoccaceae bacterium FCR-1 genome sequencing consortium"/>
            <person name="Shimoshige H."/>
            <person name="Shimamura S."/>
            <person name="Taoka A."/>
            <person name="Kobayashi H."/>
            <person name="Maekawa T."/>
        </authorList>
    </citation>
    <scope>NUCLEOTIDE SEQUENCE [LARGE SCALE GENOMIC DNA]</scope>
    <source>
        <strain evidence="6 7">FCR-1</strain>
    </source>
</reference>
<keyword evidence="2" id="KW-0677">Repeat</keyword>
<dbReference type="SUPFAM" id="SSF48452">
    <property type="entry name" value="TPR-like"/>
    <property type="match status" value="2"/>
</dbReference>
<dbReference type="PANTHER" id="PTHR45586:SF1">
    <property type="entry name" value="LIPOPOLYSACCHARIDE ASSEMBLY PROTEIN B"/>
    <property type="match status" value="1"/>
</dbReference>